<dbReference type="InterPro" id="IPR014026">
    <property type="entry name" value="UDP-Glc/GDP-Man_DH_dimer"/>
</dbReference>
<dbReference type="PIRSF" id="PIRSF500136">
    <property type="entry name" value="UDP_ManNAc_DH"/>
    <property type="match status" value="1"/>
</dbReference>
<evidence type="ECO:0000256" key="3">
    <source>
        <dbReference type="PIRNR" id="PIRNR000124"/>
    </source>
</evidence>
<dbReference type="SMART" id="SM00984">
    <property type="entry name" value="UDPG_MGDP_dh_C"/>
    <property type="match status" value="1"/>
</dbReference>
<keyword evidence="6" id="KW-1185">Reference proteome</keyword>
<dbReference type="SUPFAM" id="SSF48179">
    <property type="entry name" value="6-phosphogluconate dehydrogenase C-terminal domain-like"/>
    <property type="match status" value="1"/>
</dbReference>
<dbReference type="Pfam" id="PF03720">
    <property type="entry name" value="UDPG_MGDP_dh_C"/>
    <property type="match status" value="1"/>
</dbReference>
<keyword evidence="1" id="KW-0560">Oxidoreductase</keyword>
<dbReference type="NCBIfam" id="TIGR03026">
    <property type="entry name" value="NDP-sugDHase"/>
    <property type="match status" value="1"/>
</dbReference>
<dbReference type="InterPro" id="IPR036291">
    <property type="entry name" value="NAD(P)-bd_dom_sf"/>
</dbReference>
<proteinExistence type="inferred from homology"/>
<evidence type="ECO:0000256" key="1">
    <source>
        <dbReference type="ARBA" id="ARBA00023002"/>
    </source>
</evidence>
<gene>
    <name evidence="5" type="ORF">ACTOB_007051</name>
</gene>
<sequence>MSLDLVVVGLGYVGLPLAQEACRVSLAVAGLDLSARVVDGLNDGRSHVGDLSDEDVSRMLGAGFRATTDPAVIAEAHTVVICVPTPLSADGGPDLSAVRSAVATVAAHLRPGMLVILESTTYPGTTEEEVLPLLQAGGLRVGEDFYLAFSPERVDPGNTEFGIRNTPKVVGGVDEASTTVAAAFYGKFVDSVVTARGSREAEMAKLLENTYRHINIALVNEMAQFCRELDIDLWDVIRCASTKPFGFQAFYPGPGVGGHCIPIDPNYLSYQVRAKLGYPFRFVELAQEINNSMPAYVVQRVQELLNEDSKPLRGAEVLLLGVTYKADIADQRQSPAEPLARQLLSRGARVSYHDPYVPVWQPGDEVLTRVADLDAALAGADLVVLLQTHGSYTPADIADKSRRILDTRGTLAGAGVERL</sequence>
<comment type="similarity">
    <text evidence="3">Belongs to the UDP-glucose/GDP-mannose dehydrogenase family.</text>
</comment>
<dbReference type="InterPro" id="IPR036220">
    <property type="entry name" value="UDP-Glc/GDP-Man_DH_C_sf"/>
</dbReference>
<dbReference type="SUPFAM" id="SSF51735">
    <property type="entry name" value="NAD(P)-binding Rossmann-fold domains"/>
    <property type="match status" value="1"/>
</dbReference>
<dbReference type="Proteomes" id="UP001240150">
    <property type="component" value="Chromosome"/>
</dbReference>
<accession>A0ABY8WB22</accession>
<dbReference type="InterPro" id="IPR017476">
    <property type="entry name" value="UDP-Glc/GDP-Man"/>
</dbReference>
<dbReference type="Pfam" id="PF00984">
    <property type="entry name" value="UDPG_MGDP_dh"/>
    <property type="match status" value="1"/>
</dbReference>
<keyword evidence="2" id="KW-0520">NAD</keyword>
<reference evidence="5 6" key="1">
    <citation type="submission" date="2023-06" db="EMBL/GenBank/DDBJ databases">
        <authorList>
            <person name="Yushchuk O."/>
            <person name="Binda E."/>
            <person name="Ruckert-Reed C."/>
            <person name="Fedorenko V."/>
            <person name="Kalinowski J."/>
            <person name="Marinelli F."/>
        </authorList>
    </citation>
    <scope>NUCLEOTIDE SEQUENCE [LARGE SCALE GENOMIC DNA]</scope>
    <source>
        <strain evidence="5 6">NRRL 3884</strain>
    </source>
</reference>
<name>A0ABY8WB22_9ACTN</name>
<dbReference type="PIRSF" id="PIRSF000124">
    <property type="entry name" value="UDPglc_GDPman_dh"/>
    <property type="match status" value="1"/>
</dbReference>
<dbReference type="InterPro" id="IPR008927">
    <property type="entry name" value="6-PGluconate_DH-like_C_sf"/>
</dbReference>
<feature type="domain" description="UDP-glucose/GDP-mannose dehydrogenase C-terminal" evidence="4">
    <location>
        <begin position="318"/>
        <end position="413"/>
    </location>
</feature>
<evidence type="ECO:0000313" key="6">
    <source>
        <dbReference type="Proteomes" id="UP001240150"/>
    </source>
</evidence>
<dbReference type="EMBL" id="CP126980">
    <property type="protein sequence ID" value="WIM94990.1"/>
    <property type="molecule type" value="Genomic_DNA"/>
</dbReference>
<dbReference type="Pfam" id="PF03721">
    <property type="entry name" value="UDPG_MGDP_dh_N"/>
    <property type="match status" value="1"/>
</dbReference>
<protein>
    <submittedName>
        <fullName evidence="5">Nucleotide sugar dehydrogenase</fullName>
    </submittedName>
</protein>
<dbReference type="InterPro" id="IPR014027">
    <property type="entry name" value="UDP-Glc/GDP-Man_DH_C"/>
</dbReference>
<dbReference type="Gene3D" id="3.40.50.720">
    <property type="entry name" value="NAD(P)-binding Rossmann-like Domain"/>
    <property type="match status" value="2"/>
</dbReference>
<dbReference type="RefSeq" id="WP_284916252.1">
    <property type="nucleotide sequence ID" value="NZ_CP126980.1"/>
</dbReference>
<evidence type="ECO:0000256" key="2">
    <source>
        <dbReference type="ARBA" id="ARBA00023027"/>
    </source>
</evidence>
<organism evidence="5 6">
    <name type="scientific">Actinoplanes oblitus</name>
    <dbReference type="NCBI Taxonomy" id="3040509"/>
    <lineage>
        <taxon>Bacteria</taxon>
        <taxon>Bacillati</taxon>
        <taxon>Actinomycetota</taxon>
        <taxon>Actinomycetes</taxon>
        <taxon>Micromonosporales</taxon>
        <taxon>Micromonosporaceae</taxon>
        <taxon>Actinoplanes</taxon>
    </lineage>
</organism>
<dbReference type="PANTHER" id="PTHR43491:SF1">
    <property type="entry name" value="UDP-N-ACETYL-D-MANNOSAMINE DEHYDROGENASE"/>
    <property type="match status" value="1"/>
</dbReference>
<dbReference type="InterPro" id="IPR028359">
    <property type="entry name" value="UDP_ManNAc/GlcNAc_DH"/>
</dbReference>
<evidence type="ECO:0000313" key="5">
    <source>
        <dbReference type="EMBL" id="WIM94990.1"/>
    </source>
</evidence>
<dbReference type="InterPro" id="IPR001732">
    <property type="entry name" value="UDP-Glc/GDP-Man_DH_N"/>
</dbReference>
<dbReference type="PANTHER" id="PTHR43491">
    <property type="entry name" value="UDP-N-ACETYL-D-MANNOSAMINE DEHYDROGENASE"/>
    <property type="match status" value="1"/>
</dbReference>
<evidence type="ECO:0000259" key="4">
    <source>
        <dbReference type="SMART" id="SM00984"/>
    </source>
</evidence>
<dbReference type="SUPFAM" id="SSF52413">
    <property type="entry name" value="UDP-glucose/GDP-mannose dehydrogenase C-terminal domain"/>
    <property type="match status" value="1"/>
</dbReference>